<accession>A0A2N7U233</accession>
<name>A0A2N7U233_9GAMM</name>
<dbReference type="AlphaFoldDB" id="A0A2N7U233"/>
<dbReference type="RefSeq" id="WP_102654128.1">
    <property type="nucleotide sequence ID" value="NZ_PNRF01000028.1"/>
</dbReference>
<reference evidence="1 2" key="1">
    <citation type="submission" date="2018-01" db="EMBL/GenBank/DDBJ databases">
        <title>Halomonas endophytica sp. nov., isolated from storage liquid in the stems of Populus euphratica.</title>
        <authorList>
            <person name="Chen C."/>
        </authorList>
    </citation>
    <scope>NUCLEOTIDE SEQUENCE [LARGE SCALE GENOMIC DNA]</scope>
    <source>
        <strain evidence="1 2">MC28</strain>
    </source>
</reference>
<gene>
    <name evidence="1" type="ORF">C1H69_14740</name>
</gene>
<dbReference type="EMBL" id="PNRF01000028">
    <property type="protein sequence ID" value="PMR74491.1"/>
    <property type="molecule type" value="Genomic_DNA"/>
</dbReference>
<proteinExistence type="predicted"/>
<dbReference type="OrthoDB" id="7067729at2"/>
<protein>
    <submittedName>
        <fullName evidence="1">Uncharacterized protein</fullName>
    </submittedName>
</protein>
<sequence>MNAPWGGELNRYFLKSIGGSTGEDFYRVVFKQGSPKSLMTIGSGELSGLNTTSVVEKGQIVAAAGLERIDVPVASNFLPMLLTMGMYGAIQNRLE</sequence>
<comment type="caution">
    <text evidence="1">The sequence shown here is derived from an EMBL/GenBank/DDBJ whole genome shotgun (WGS) entry which is preliminary data.</text>
</comment>
<evidence type="ECO:0000313" key="2">
    <source>
        <dbReference type="Proteomes" id="UP000235803"/>
    </source>
</evidence>
<organism evidence="1 2">
    <name type="scientific">Billgrantia endophytica</name>
    <dbReference type="NCBI Taxonomy" id="2033802"/>
    <lineage>
        <taxon>Bacteria</taxon>
        <taxon>Pseudomonadati</taxon>
        <taxon>Pseudomonadota</taxon>
        <taxon>Gammaproteobacteria</taxon>
        <taxon>Oceanospirillales</taxon>
        <taxon>Halomonadaceae</taxon>
        <taxon>Billgrantia</taxon>
    </lineage>
</organism>
<dbReference type="Proteomes" id="UP000235803">
    <property type="component" value="Unassembled WGS sequence"/>
</dbReference>
<keyword evidence="2" id="KW-1185">Reference proteome</keyword>
<evidence type="ECO:0000313" key="1">
    <source>
        <dbReference type="EMBL" id="PMR74491.1"/>
    </source>
</evidence>